<sequence>MNTSTKIKSFTDLKVWQEGHNLVLGIYKVSKEFPREELFGLTSQLRRAVVSVTSNIAEGFSRNSYKEKVNFYYMSLGSLSEVQNQLLIARDIKYLKNNDFNKLAGQSVIISKLMNGLINKIKKIHS</sequence>
<dbReference type="EMBL" id="PCXQ01000005">
    <property type="protein sequence ID" value="PJE50776.1"/>
    <property type="molecule type" value="Genomic_DNA"/>
</dbReference>
<protein>
    <submittedName>
        <fullName evidence="1">Four helix bundle protein</fullName>
    </submittedName>
</protein>
<evidence type="ECO:0000313" key="1">
    <source>
        <dbReference type="EMBL" id="PJE50776.1"/>
    </source>
</evidence>
<dbReference type="SUPFAM" id="SSF158446">
    <property type="entry name" value="IVS-encoded protein-like"/>
    <property type="match status" value="1"/>
</dbReference>
<dbReference type="Gene3D" id="1.20.1440.60">
    <property type="entry name" value="23S rRNA-intervening sequence"/>
    <property type="match status" value="1"/>
</dbReference>
<proteinExistence type="predicted"/>
<dbReference type="AlphaFoldDB" id="A0A2J0QAR8"/>
<comment type="caution">
    <text evidence="1">The sequence shown here is derived from an EMBL/GenBank/DDBJ whole genome shotgun (WGS) entry which is preliminary data.</text>
</comment>
<dbReference type="PANTHER" id="PTHR38471">
    <property type="entry name" value="FOUR HELIX BUNDLE PROTEIN"/>
    <property type="match status" value="1"/>
</dbReference>
<dbReference type="NCBIfam" id="TIGR02436">
    <property type="entry name" value="four helix bundle protein"/>
    <property type="match status" value="1"/>
</dbReference>
<evidence type="ECO:0000313" key="2">
    <source>
        <dbReference type="Proteomes" id="UP000228496"/>
    </source>
</evidence>
<dbReference type="CDD" id="cd16377">
    <property type="entry name" value="23S_rRNA_IVP_like"/>
    <property type="match status" value="1"/>
</dbReference>
<dbReference type="InterPro" id="IPR012657">
    <property type="entry name" value="23S_rRNA-intervening_sequence"/>
</dbReference>
<dbReference type="Pfam" id="PF05635">
    <property type="entry name" value="23S_rRNA_IVP"/>
    <property type="match status" value="1"/>
</dbReference>
<reference evidence="1 2" key="1">
    <citation type="submission" date="2017-09" db="EMBL/GenBank/DDBJ databases">
        <title>Depth-based differentiation of microbial function through sediment-hosted aquifers and enrichment of novel symbionts in the deep terrestrial subsurface.</title>
        <authorList>
            <person name="Probst A.J."/>
            <person name="Ladd B."/>
            <person name="Jarett J.K."/>
            <person name="Geller-Mcgrath D.E."/>
            <person name="Sieber C.M."/>
            <person name="Emerson J.B."/>
            <person name="Anantharaman K."/>
            <person name="Thomas B.C."/>
            <person name="Malmstrom R."/>
            <person name="Stieglmeier M."/>
            <person name="Klingl A."/>
            <person name="Woyke T."/>
            <person name="Ryan C.M."/>
            <person name="Banfield J.F."/>
        </authorList>
    </citation>
    <scope>NUCLEOTIDE SEQUENCE [LARGE SCALE GENOMIC DNA]</scope>
    <source>
        <strain evidence="1">CG10_big_fil_rev_8_21_14_0_10_36_16</strain>
    </source>
</reference>
<organism evidence="1 2">
    <name type="scientific">Candidatus Yanofskybacteria bacterium CG10_big_fil_rev_8_21_14_0_10_36_16</name>
    <dbReference type="NCBI Taxonomy" id="1975096"/>
    <lineage>
        <taxon>Bacteria</taxon>
        <taxon>Candidatus Yanofskyibacteriota</taxon>
    </lineage>
</organism>
<accession>A0A2J0QAR8</accession>
<name>A0A2J0QAR8_9BACT</name>
<dbReference type="PANTHER" id="PTHR38471:SF2">
    <property type="entry name" value="FOUR HELIX BUNDLE PROTEIN"/>
    <property type="match status" value="1"/>
</dbReference>
<dbReference type="InterPro" id="IPR036583">
    <property type="entry name" value="23S_rRNA_IVS_sf"/>
</dbReference>
<gene>
    <name evidence="1" type="ORF">COV29_03540</name>
</gene>
<dbReference type="Proteomes" id="UP000228496">
    <property type="component" value="Unassembled WGS sequence"/>
</dbReference>